<dbReference type="PROSITE" id="PS50125">
    <property type="entry name" value="GUANYLATE_CYCLASE_2"/>
    <property type="match status" value="1"/>
</dbReference>
<dbReference type="GO" id="GO:0035556">
    <property type="term" value="P:intracellular signal transduction"/>
    <property type="evidence" value="ECO:0007669"/>
    <property type="project" value="InterPro"/>
</dbReference>
<evidence type="ECO:0000313" key="3">
    <source>
        <dbReference type="EMBL" id="TWI16637.1"/>
    </source>
</evidence>
<proteinExistence type="predicted"/>
<evidence type="ECO:0000259" key="2">
    <source>
        <dbReference type="PROSITE" id="PS50125"/>
    </source>
</evidence>
<dbReference type="EMBL" id="VLKR01000027">
    <property type="protein sequence ID" value="TWI16637.1"/>
    <property type="molecule type" value="Genomic_DNA"/>
</dbReference>
<protein>
    <submittedName>
        <fullName evidence="3">Adenylate cyclase</fullName>
    </submittedName>
</protein>
<gene>
    <name evidence="3" type="ORF">IQ31_04172</name>
</gene>
<sequence>MGLFYLPKDKRLYSAALIGIYAVGMVLFVFVKTAGMKEFTHLDEETRSAIWPMSIYMGIFIAIGFAFLDFRIFPRLQRLAFGKFIFFKYTLISLVIVIVAISVFLVFALFIIHKRNPESLMRQLMFFLTSPSFLSLYLYSMGFSIFMNMAKTVADYLGPKAITGALFGKYHRPVEEDLTFIFIDMASSTQIAEKIGHLKYSHLIQKCFQILSESMVSYDAQVYQFVGDEAVLFWSSEKAKKSLAPIYLFFDFMNGLKKNEADFTEEFGMMPSFRASIHTGTVTATEIHTVKKDIVYHGDILNTCARILDQCSKVRKNLLVSVNIAEWIMRNNSFYVEIIDSIFLKGKNEKTEIYCVEM</sequence>
<dbReference type="GO" id="GO:0009190">
    <property type="term" value="P:cyclic nucleotide biosynthetic process"/>
    <property type="evidence" value="ECO:0007669"/>
    <property type="project" value="InterPro"/>
</dbReference>
<dbReference type="SUPFAM" id="SSF55073">
    <property type="entry name" value="Nucleotide cyclase"/>
    <property type="match status" value="1"/>
</dbReference>
<dbReference type="InterPro" id="IPR001054">
    <property type="entry name" value="A/G_cyclase"/>
</dbReference>
<dbReference type="InterPro" id="IPR029787">
    <property type="entry name" value="Nucleotide_cyclase"/>
</dbReference>
<feature type="transmembrane region" description="Helical" evidence="1">
    <location>
        <begin position="89"/>
        <end position="112"/>
    </location>
</feature>
<organism evidence="3 4">
    <name type="scientific">Sphingobacterium siyangense</name>
    <dbReference type="NCBI Taxonomy" id="459529"/>
    <lineage>
        <taxon>Bacteria</taxon>
        <taxon>Pseudomonadati</taxon>
        <taxon>Bacteroidota</taxon>
        <taxon>Sphingobacteriia</taxon>
        <taxon>Sphingobacteriales</taxon>
        <taxon>Sphingobacteriaceae</taxon>
        <taxon>Sphingobacterium</taxon>
    </lineage>
</organism>
<name>A0A562M9M6_9SPHI</name>
<dbReference type="RefSeq" id="WP_145329679.1">
    <property type="nucleotide sequence ID" value="NZ_VLKR01000027.1"/>
</dbReference>
<feature type="transmembrane region" description="Helical" evidence="1">
    <location>
        <begin position="50"/>
        <end position="68"/>
    </location>
</feature>
<feature type="domain" description="Guanylate cyclase" evidence="2">
    <location>
        <begin position="179"/>
        <end position="308"/>
    </location>
</feature>
<evidence type="ECO:0000313" key="4">
    <source>
        <dbReference type="Proteomes" id="UP000315908"/>
    </source>
</evidence>
<feature type="transmembrane region" description="Helical" evidence="1">
    <location>
        <begin position="124"/>
        <end position="146"/>
    </location>
</feature>
<keyword evidence="1" id="KW-0812">Transmembrane</keyword>
<dbReference type="GO" id="GO:0004016">
    <property type="term" value="F:adenylate cyclase activity"/>
    <property type="evidence" value="ECO:0007669"/>
    <property type="project" value="UniProtKB-ARBA"/>
</dbReference>
<dbReference type="AlphaFoldDB" id="A0A562M9M6"/>
<dbReference type="Proteomes" id="UP000315908">
    <property type="component" value="Unassembled WGS sequence"/>
</dbReference>
<keyword evidence="1" id="KW-0472">Membrane</keyword>
<accession>A0A562M9M6</accession>
<dbReference type="Pfam" id="PF00211">
    <property type="entry name" value="Guanylate_cyc"/>
    <property type="match status" value="1"/>
</dbReference>
<evidence type="ECO:0000256" key="1">
    <source>
        <dbReference type="SAM" id="Phobius"/>
    </source>
</evidence>
<reference evidence="3 4" key="1">
    <citation type="journal article" date="2015" name="Stand. Genomic Sci.">
        <title>Genomic Encyclopedia of Bacterial and Archaeal Type Strains, Phase III: the genomes of soil and plant-associated and newly described type strains.</title>
        <authorList>
            <person name="Whitman W.B."/>
            <person name="Woyke T."/>
            <person name="Klenk H.P."/>
            <person name="Zhou Y."/>
            <person name="Lilburn T.G."/>
            <person name="Beck B.J."/>
            <person name="De Vos P."/>
            <person name="Vandamme P."/>
            <person name="Eisen J.A."/>
            <person name="Garrity G."/>
            <person name="Hugenholtz P."/>
            <person name="Kyrpides N.C."/>
        </authorList>
    </citation>
    <scope>NUCLEOTIDE SEQUENCE [LARGE SCALE GENOMIC DNA]</scope>
    <source>
        <strain evidence="3 4">CGMCC 1.6855</strain>
    </source>
</reference>
<feature type="transmembrane region" description="Helical" evidence="1">
    <location>
        <begin position="12"/>
        <end position="30"/>
    </location>
</feature>
<comment type="caution">
    <text evidence="3">The sequence shown here is derived from an EMBL/GenBank/DDBJ whole genome shotgun (WGS) entry which is preliminary data.</text>
</comment>
<dbReference type="Gene3D" id="3.30.70.1230">
    <property type="entry name" value="Nucleotide cyclase"/>
    <property type="match status" value="1"/>
</dbReference>
<keyword evidence="1" id="KW-1133">Transmembrane helix</keyword>
<dbReference type="CDD" id="cd07302">
    <property type="entry name" value="CHD"/>
    <property type="match status" value="1"/>
</dbReference>
<dbReference type="OrthoDB" id="9768499at2"/>